<feature type="compositionally biased region" description="Basic and acidic residues" evidence="4">
    <location>
        <begin position="585"/>
        <end position="599"/>
    </location>
</feature>
<feature type="compositionally biased region" description="Basic and acidic residues" evidence="4">
    <location>
        <begin position="1435"/>
        <end position="1460"/>
    </location>
</feature>
<dbReference type="InterPro" id="IPR039659">
    <property type="entry name" value="SPT5"/>
</dbReference>
<dbReference type="CDD" id="cd06084">
    <property type="entry name" value="KOW_Spt5_4"/>
    <property type="match status" value="1"/>
</dbReference>
<feature type="region of interest" description="Disordered" evidence="4">
    <location>
        <begin position="1"/>
        <end position="38"/>
    </location>
</feature>
<accession>A0A6P6AKS7</accession>
<feature type="compositionally biased region" description="Polar residues" evidence="4">
    <location>
        <begin position="1215"/>
        <end position="1224"/>
    </location>
</feature>
<dbReference type="Pfam" id="PF23042">
    <property type="entry name" value="KOW1_SPT5"/>
    <property type="match status" value="1"/>
</dbReference>
<feature type="compositionally biased region" description="Polar residues" evidence="4">
    <location>
        <begin position="881"/>
        <end position="901"/>
    </location>
</feature>
<feature type="compositionally biased region" description="Basic and acidic residues" evidence="4">
    <location>
        <begin position="956"/>
        <end position="967"/>
    </location>
</feature>
<dbReference type="InterPro" id="IPR008991">
    <property type="entry name" value="Translation_prot_SH3-like_sf"/>
</dbReference>
<feature type="compositionally biased region" description="Gly residues" evidence="4">
    <location>
        <begin position="1710"/>
        <end position="1719"/>
    </location>
</feature>
<feature type="compositionally biased region" description="Basic and acidic residues" evidence="4">
    <location>
        <begin position="1241"/>
        <end position="1253"/>
    </location>
</feature>
<protein>
    <submittedName>
        <fullName evidence="7">Protein RNA-directed DNA methylation 3 isoform X1</fullName>
    </submittedName>
</protein>
<dbReference type="InterPro" id="IPR041973">
    <property type="entry name" value="KOW_Spt5_1"/>
</dbReference>
<dbReference type="SUPFAM" id="SSF50104">
    <property type="entry name" value="Translation proteins SH3-like domain"/>
    <property type="match status" value="1"/>
</dbReference>
<evidence type="ECO:0000259" key="5">
    <source>
        <dbReference type="SMART" id="SM00739"/>
    </source>
</evidence>
<dbReference type="Gene3D" id="3.30.70.940">
    <property type="entry name" value="NusG, N-terminal domain"/>
    <property type="match status" value="1"/>
</dbReference>
<dbReference type="InterPro" id="IPR041978">
    <property type="entry name" value="KOW_Spt5_5"/>
</dbReference>
<feature type="domain" description="KOW" evidence="5">
    <location>
        <begin position="603"/>
        <end position="630"/>
    </location>
</feature>
<gene>
    <name evidence="7" type="primary">LOC111310355</name>
</gene>
<feature type="compositionally biased region" description="Gly residues" evidence="4">
    <location>
        <begin position="1461"/>
        <end position="1497"/>
    </location>
</feature>
<dbReference type="GO" id="GO:0032784">
    <property type="term" value="P:regulation of DNA-templated transcription elongation"/>
    <property type="evidence" value="ECO:0007669"/>
    <property type="project" value="InterPro"/>
</dbReference>
<dbReference type="InterPro" id="IPR005100">
    <property type="entry name" value="NGN-domain"/>
</dbReference>
<feature type="compositionally biased region" description="Polar residues" evidence="4">
    <location>
        <begin position="1137"/>
        <end position="1150"/>
    </location>
</feature>
<dbReference type="Gene3D" id="2.30.30.30">
    <property type="match status" value="2"/>
</dbReference>
<feature type="compositionally biased region" description="Basic and acidic residues" evidence="4">
    <location>
        <begin position="868"/>
        <end position="880"/>
    </location>
</feature>
<feature type="region of interest" description="Disordered" evidence="4">
    <location>
        <begin position="690"/>
        <end position="792"/>
    </location>
</feature>
<feature type="compositionally biased region" description="Polar residues" evidence="4">
    <location>
        <begin position="1384"/>
        <end position="1397"/>
    </location>
</feature>
<feature type="compositionally biased region" description="Basic and acidic residues" evidence="4">
    <location>
        <begin position="1165"/>
        <end position="1176"/>
    </location>
</feature>
<dbReference type="GeneID" id="111310355"/>
<evidence type="ECO:0000256" key="4">
    <source>
        <dbReference type="SAM" id="MobiDB-lite"/>
    </source>
</evidence>
<dbReference type="Pfam" id="PF23037">
    <property type="entry name" value="KOWx_SPT5"/>
    <property type="match status" value="1"/>
</dbReference>
<comment type="similarity">
    <text evidence="2">Belongs to the SPT5 family.</text>
</comment>
<dbReference type="InterPro" id="IPR041977">
    <property type="entry name" value="KOW_Spt5_4"/>
</dbReference>
<feature type="compositionally biased region" description="Basic and acidic residues" evidence="4">
    <location>
        <begin position="914"/>
        <end position="923"/>
    </location>
</feature>
<feature type="compositionally biased region" description="Polar residues" evidence="4">
    <location>
        <begin position="1590"/>
        <end position="1685"/>
    </location>
</feature>
<feature type="compositionally biased region" description="Polar residues" evidence="4">
    <location>
        <begin position="1293"/>
        <end position="1302"/>
    </location>
</feature>
<dbReference type="Pfam" id="PF23290">
    <property type="entry name" value="KOW5_SPT5"/>
    <property type="match status" value="1"/>
</dbReference>
<evidence type="ECO:0000256" key="3">
    <source>
        <dbReference type="ARBA" id="ARBA00023242"/>
    </source>
</evidence>
<feature type="domain" description="KOW" evidence="5">
    <location>
        <begin position="467"/>
        <end position="494"/>
    </location>
</feature>
<dbReference type="RefSeq" id="XP_022765469.1">
    <property type="nucleotide sequence ID" value="XM_022909734.1"/>
</dbReference>
<dbReference type="PANTHER" id="PTHR11125:SF8">
    <property type="entry name" value="PROTEIN RNA-DIRECTED DNA METHYLATION 3"/>
    <property type="match status" value="1"/>
</dbReference>
<feature type="region of interest" description="Disordered" evidence="4">
    <location>
        <begin position="826"/>
        <end position="1719"/>
    </location>
</feature>
<dbReference type="FunFam" id="2.30.30.30:FF:000053">
    <property type="entry name" value="Protein RNA-directed DNA methylation 3"/>
    <property type="match status" value="1"/>
</dbReference>
<feature type="compositionally biased region" description="Low complexity" evidence="4">
    <location>
        <begin position="574"/>
        <end position="584"/>
    </location>
</feature>
<sequence>MSSKGKEKAKEVVSGKRKVSAGRIGSGAEESRRKRKNPGVLQFFEDAADFDYNDSSDDSDFDNYFMEEQPDLNGNNKSEKTHNLPFVPKEEVIEEEFDKMMEERYRDGAGFVTYAEDSYEAKGSIDRNSTVSSSKDPTIWKVKCVVGRERHSAFCLMQKFIDMKSLGNKLQIISAFSVDHIKGFFYIEADRQCDVNEACKGLTYIYSSRVAPVPSNEVYHLLTVRTKHSEVSQGMWARVKNGKYKGDLAQVVAVNNERKRATVKLIPRIDLQAMAAKFGGGVSINRTVTPAPKLISSSELEEFRPLIQYRRDRDTGIGYQILDGMMLKDGYLYKKVSIDSLSCWGVIPTEEELLKFSHSDHNESDDLEWLSQLYGEKKRKKTITNDKGGEKGEGSSGFDMENSFELYNLVCFGRKDFGLIVGMEKDDRYKILKEASEGPVVVTVEQRELKSGPLDTKFTALDQHSKTISIGDTVKVLEGQHEGKQGIVKQIYRGTIFLYDENETDNGGYFCCKSQMCEKIKQVFEACSEKVLSEMNIDLPLSLLHLEILMIYNEFSIFNQGGEPVTTDFGDFMSSPKSPSSPKKPWQEKETRSHFDRGNRDGMFSVGQTLRIRVGPLKGYLCRVLAVRYSDVTVKLDSKQKVLAVKNEHLAEVQGKSFAANTSGHDGSSSFKPFDILGTEGSSGDWLGTAGTSAEGGGWNAERSSWPSFSGPGHLHQSEPNHSNLFGSGDTNLNKDGEDSAWDCKVTSNQNSSWGAAIGSGDNDKKTDGASTAWENKASTKENSAWATGGSDQVVSWDSWNKAASKPGSGSDTSDAWGKAITFSGDPSGASKEVGGSWGQAKLEIGNPSDSSNFPSWEKDTNINAAKDSWKKSESWDKGKNATQSSSGAWDNVNAEKNQVNLWGKGKGMVEAGSWEKSEKSSEGHWNNNALGSNQQESWGKKKDVSGSEDGSWGKAAEKWSNKDGSGRSKGNWGSSTIAAEDAKGGWRSADGSLTKSEAVNADESSGWKKSNDFGGNQSTNRNSRKDASECATGWTKDGSQNQFDGWNKGKVADVGTSWGKQDGGSSWSKQLRGSSWGEQPPANVGNDSKGWKSQNDGWNKPRSSGSNQGSAGWDTGKMESTNGTTVEDSGWAKRGNWNSKSGSGAGQDTNRARNNDLDLVSGHATKDSSWGKKSDWNSGSAVANQDSNWGKKSSWGSGNIDAGQDTGGRKRDSWNSGSGNANQDPGWAKKNDSDFGSGDATKDSSCGKKSDWKSGSADANQDSNWGKKSSWGAGTIDASQDSGWSKRGGWDSGSSSANQDSGWAKKNDSDFGSGDSTKDSGWGKKSDWNSGSADANQDSTWGKKSSWGTGTVDSGQDSGWDKKGNWNPGSSSAGQDSGWGKKSNWNSGSGEANQDSGWKPKSNWKSGTENEDQNEPFSNRGSGGSWRGGFGGRDGSDRGFRGRWDTDRGGFRGRGRSDRGGYGGRGRSDRGGFGGRGGDGGGYGGRGGDRGGYGGRSGDREGFGGRGRGRRDQYGVWNNGSDFGENKSFGWNKEANNGEGWKNNEAKCNQRWNGGTDPGGKTWNQSNADQGGQSSCWNQSKDAKEGSWNKGTGSTNESGGSQDNKWKSSNSSDGTKWSSWNQSTGSKEVKQSNNQGHGWDKSLTNAGGSDNQGSSWDRGTGSADQARTWNQSNAADECLSSGQNESKDVEETSGNQDPWGKAASSSWGPGSGGGKGGW</sequence>
<dbReference type="SMART" id="SM00739">
    <property type="entry name" value="KOW"/>
    <property type="match status" value="3"/>
</dbReference>
<name>A0A6P6AKS7_DURZI</name>
<dbReference type="KEGG" id="dzi:111310355"/>
<keyword evidence="6" id="KW-1185">Reference proteome</keyword>
<feature type="compositionally biased region" description="Polar residues" evidence="4">
    <location>
        <begin position="1258"/>
        <end position="1268"/>
    </location>
</feature>
<keyword evidence="3" id="KW-0539">Nucleus</keyword>
<feature type="compositionally biased region" description="Polar residues" evidence="4">
    <location>
        <begin position="781"/>
        <end position="792"/>
    </location>
</feature>
<dbReference type="GO" id="GO:0006357">
    <property type="term" value="P:regulation of transcription by RNA polymerase II"/>
    <property type="evidence" value="ECO:0007669"/>
    <property type="project" value="InterPro"/>
</dbReference>
<dbReference type="FunFam" id="3.30.70.940:FF:000016">
    <property type="entry name" value="Uncharacterized protein"/>
    <property type="match status" value="1"/>
</dbReference>
<dbReference type="CDD" id="cd06081">
    <property type="entry name" value="KOW_Spt5_1"/>
    <property type="match status" value="1"/>
</dbReference>
<feature type="compositionally biased region" description="Polar residues" evidence="4">
    <location>
        <begin position="924"/>
        <end position="938"/>
    </location>
</feature>
<feature type="compositionally biased region" description="Basic and acidic residues" evidence="4">
    <location>
        <begin position="1"/>
        <end position="14"/>
    </location>
</feature>
<evidence type="ECO:0000256" key="1">
    <source>
        <dbReference type="ARBA" id="ARBA00004123"/>
    </source>
</evidence>
<dbReference type="GO" id="GO:0006368">
    <property type="term" value="P:transcription elongation by RNA polymerase II"/>
    <property type="evidence" value="ECO:0007669"/>
    <property type="project" value="TreeGrafter"/>
</dbReference>
<feature type="compositionally biased region" description="Gly residues" evidence="4">
    <location>
        <begin position="1422"/>
        <end position="1434"/>
    </location>
</feature>
<organism evidence="6 7">
    <name type="scientific">Durio zibethinus</name>
    <name type="common">Durian</name>
    <dbReference type="NCBI Taxonomy" id="66656"/>
    <lineage>
        <taxon>Eukaryota</taxon>
        <taxon>Viridiplantae</taxon>
        <taxon>Streptophyta</taxon>
        <taxon>Embryophyta</taxon>
        <taxon>Tracheophyta</taxon>
        <taxon>Spermatophyta</taxon>
        <taxon>Magnoliopsida</taxon>
        <taxon>eudicotyledons</taxon>
        <taxon>Gunneridae</taxon>
        <taxon>Pentapetalae</taxon>
        <taxon>rosids</taxon>
        <taxon>malvids</taxon>
        <taxon>Malvales</taxon>
        <taxon>Malvaceae</taxon>
        <taxon>Helicteroideae</taxon>
        <taxon>Durio</taxon>
    </lineage>
</organism>
<feature type="compositionally biased region" description="Polar residues" evidence="4">
    <location>
        <begin position="1329"/>
        <end position="1358"/>
    </location>
</feature>
<dbReference type="InterPro" id="IPR057936">
    <property type="entry name" value="KOWx_Spt5"/>
</dbReference>
<feature type="compositionally biased region" description="Polar residues" evidence="4">
    <location>
        <begin position="1064"/>
        <end position="1078"/>
    </location>
</feature>
<feature type="domain" description="KOW" evidence="5">
    <location>
        <begin position="230"/>
        <end position="257"/>
    </location>
</feature>
<dbReference type="InterPro" id="IPR036735">
    <property type="entry name" value="NGN_dom_sf"/>
</dbReference>
<reference evidence="7" key="1">
    <citation type="submission" date="2025-08" db="UniProtKB">
        <authorList>
            <consortium name="RefSeq"/>
        </authorList>
    </citation>
    <scope>IDENTIFICATION</scope>
    <source>
        <tissue evidence="7">Fruit stalk</tissue>
    </source>
</reference>
<dbReference type="InterPro" id="IPR005824">
    <property type="entry name" value="KOW"/>
</dbReference>
<feature type="compositionally biased region" description="Basic and acidic residues" evidence="4">
    <location>
        <begin position="1317"/>
        <end position="1328"/>
    </location>
</feature>
<comment type="subcellular location">
    <subcellularLocation>
        <location evidence="1">Nucleus</location>
    </subcellularLocation>
</comment>
<evidence type="ECO:0000313" key="7">
    <source>
        <dbReference type="RefSeq" id="XP_022765469.1"/>
    </source>
</evidence>
<dbReference type="GO" id="GO:0032044">
    <property type="term" value="C:DSIF complex"/>
    <property type="evidence" value="ECO:0007669"/>
    <property type="project" value="TreeGrafter"/>
</dbReference>
<dbReference type="InterPro" id="IPR039385">
    <property type="entry name" value="NGN_Euk"/>
</dbReference>
<feature type="region of interest" description="Disordered" evidence="4">
    <location>
        <begin position="570"/>
        <end position="599"/>
    </location>
</feature>
<feature type="compositionally biased region" description="Polar residues" evidence="4">
    <location>
        <begin position="1177"/>
        <end position="1187"/>
    </location>
</feature>
<feature type="compositionally biased region" description="Polar residues" evidence="4">
    <location>
        <begin position="1092"/>
        <end position="1111"/>
    </location>
</feature>
<evidence type="ECO:0000256" key="2">
    <source>
        <dbReference type="ARBA" id="ARBA00006956"/>
    </source>
</evidence>
<dbReference type="Pfam" id="PF23291">
    <property type="entry name" value="KOW4_SPT5"/>
    <property type="match status" value="1"/>
</dbReference>
<dbReference type="PANTHER" id="PTHR11125">
    <property type="entry name" value="SUPPRESSOR OF TY 5"/>
    <property type="match status" value="1"/>
</dbReference>
<feature type="compositionally biased region" description="Polar residues" evidence="4">
    <location>
        <begin position="1119"/>
        <end position="1128"/>
    </location>
</feature>
<dbReference type="Pfam" id="PF03439">
    <property type="entry name" value="Spt5-NGN"/>
    <property type="match status" value="1"/>
</dbReference>
<dbReference type="CDD" id="cd09888">
    <property type="entry name" value="NGN_Euk"/>
    <property type="match status" value="1"/>
</dbReference>
<feature type="compositionally biased region" description="Polar residues" evidence="4">
    <location>
        <begin position="718"/>
        <end position="732"/>
    </location>
</feature>
<dbReference type="InterPro" id="IPR014722">
    <property type="entry name" value="Rib_uL2_dom2"/>
</dbReference>
<dbReference type="GO" id="GO:0003729">
    <property type="term" value="F:mRNA binding"/>
    <property type="evidence" value="ECO:0007669"/>
    <property type="project" value="TreeGrafter"/>
</dbReference>
<dbReference type="OrthoDB" id="28901at2759"/>
<feature type="compositionally biased region" description="Low complexity" evidence="4">
    <location>
        <begin position="1700"/>
        <end position="1709"/>
    </location>
</feature>
<feature type="compositionally biased region" description="Polar residues" evidence="4">
    <location>
        <begin position="1563"/>
        <end position="1581"/>
    </location>
</feature>
<evidence type="ECO:0000313" key="6">
    <source>
        <dbReference type="Proteomes" id="UP000515121"/>
    </source>
</evidence>
<proteinExistence type="inferred from homology"/>
<feature type="compositionally biased region" description="Low complexity" evidence="4">
    <location>
        <begin position="1188"/>
        <end position="1200"/>
    </location>
</feature>
<dbReference type="Proteomes" id="UP000515121">
    <property type="component" value="Unplaced"/>
</dbReference>